<keyword evidence="3" id="KW-1185">Reference proteome</keyword>
<comment type="caution">
    <text evidence="2">The sequence shown here is derived from an EMBL/GenBank/DDBJ whole genome shotgun (WGS) entry which is preliminary data.</text>
</comment>
<dbReference type="Proteomes" id="UP000632222">
    <property type="component" value="Unassembled WGS sequence"/>
</dbReference>
<reference evidence="3" key="1">
    <citation type="journal article" date="2019" name="Int. J. Syst. Evol. Microbiol.">
        <title>The Global Catalogue of Microorganisms (GCM) 10K type strain sequencing project: providing services to taxonomists for standard genome sequencing and annotation.</title>
        <authorList>
            <consortium name="The Broad Institute Genomics Platform"/>
            <consortium name="The Broad Institute Genome Sequencing Center for Infectious Disease"/>
            <person name="Wu L."/>
            <person name="Ma J."/>
        </authorList>
    </citation>
    <scope>NUCLEOTIDE SEQUENCE [LARGE SCALE GENOMIC DNA]</scope>
    <source>
        <strain evidence="3">JCM 14370</strain>
    </source>
</reference>
<dbReference type="EMBL" id="BMOD01000032">
    <property type="protein sequence ID" value="GGJ55239.1"/>
    <property type="molecule type" value="Genomic_DNA"/>
</dbReference>
<evidence type="ECO:0000313" key="3">
    <source>
        <dbReference type="Proteomes" id="UP000632222"/>
    </source>
</evidence>
<protein>
    <submittedName>
        <fullName evidence="2">Uncharacterized protein</fullName>
    </submittedName>
</protein>
<accession>A0ABQ2DHR5</accession>
<name>A0ABQ2DHR5_9DEIO</name>
<feature type="region of interest" description="Disordered" evidence="1">
    <location>
        <begin position="1"/>
        <end position="38"/>
    </location>
</feature>
<feature type="region of interest" description="Disordered" evidence="1">
    <location>
        <begin position="151"/>
        <end position="182"/>
    </location>
</feature>
<proteinExistence type="predicted"/>
<sequence length="306" mass="34685">MDNENLPFGKQEMHVKENHPVTAPPTVSPQANSNPAGPQEKLLALRGQQAVLHVMGGCSPEQYQQTILQVVNAHRITGHEILHLEFTRSEFGVQVILKSPLEEIPPSQVTEKIQGKLQENEVVLYTLPYRHRHEWEWLSHLPAVQVQVAENTPEENPALKKPLQDDRLQPQQEKPWVGGRNGLRSRATEEFGKWAGNRVGLLVRDDPGEHLYWAVFDHLLHLGWLTPFQVNPILVVPDGDACRPVDLRGHLSEEALGELQQKPPGEDEVVLCVLPYPAHTQWGRLSFCDDFLLLTPQHMQDFLARL</sequence>
<organism evidence="2 3">
    <name type="scientific">Deinococcus roseus</name>
    <dbReference type="NCBI Taxonomy" id="392414"/>
    <lineage>
        <taxon>Bacteria</taxon>
        <taxon>Thermotogati</taxon>
        <taxon>Deinococcota</taxon>
        <taxon>Deinococci</taxon>
        <taxon>Deinococcales</taxon>
        <taxon>Deinococcaceae</taxon>
        <taxon>Deinococcus</taxon>
    </lineage>
</organism>
<evidence type="ECO:0000313" key="2">
    <source>
        <dbReference type="EMBL" id="GGJ55239.1"/>
    </source>
</evidence>
<evidence type="ECO:0000256" key="1">
    <source>
        <dbReference type="SAM" id="MobiDB-lite"/>
    </source>
</evidence>
<gene>
    <name evidence="2" type="ORF">GCM10008938_46730</name>
</gene>